<dbReference type="GO" id="GO:0005524">
    <property type="term" value="F:ATP binding"/>
    <property type="evidence" value="ECO:0007669"/>
    <property type="project" value="UniProtKB-UniRule"/>
</dbReference>
<dbReference type="GO" id="GO:0050242">
    <property type="term" value="F:pyruvate, phosphate dikinase activity"/>
    <property type="evidence" value="ECO:0007669"/>
    <property type="project" value="UniProtKB-UniRule"/>
</dbReference>
<reference evidence="19" key="1">
    <citation type="submission" date="2021-02" db="EMBL/GenBank/DDBJ databases">
        <title>Genome-Resolved Metagenomics of a Microbial Community Performing Photosynthetic Biological Nutrient Removal.</title>
        <authorList>
            <person name="Mcdaniel E.A."/>
        </authorList>
    </citation>
    <scope>NUCLEOTIDE SEQUENCE</scope>
    <source>
        <strain evidence="19">UWPOB_OBS1</strain>
    </source>
</reference>
<accession>A0A8J7PEH8</accession>
<dbReference type="InterPro" id="IPR000121">
    <property type="entry name" value="PEP_util_C"/>
</dbReference>
<dbReference type="Gene3D" id="3.20.20.60">
    <property type="entry name" value="Phosphoenolpyruvate-binding domains"/>
    <property type="match status" value="1"/>
</dbReference>
<dbReference type="SUPFAM" id="SSF51621">
    <property type="entry name" value="Phosphoenolpyruvate/pyruvate domain"/>
    <property type="match status" value="1"/>
</dbReference>
<keyword evidence="8" id="KW-0418">Kinase</keyword>
<dbReference type="PROSITE" id="PS00370">
    <property type="entry name" value="PEP_ENZYMES_PHOS_SITE"/>
    <property type="match status" value="1"/>
</dbReference>
<dbReference type="InterPro" id="IPR018274">
    <property type="entry name" value="PEP_util_AS"/>
</dbReference>
<feature type="domain" description="Pyruvate phosphate dikinase AMP/ATP-binding" evidence="17">
    <location>
        <begin position="324"/>
        <end position="376"/>
    </location>
</feature>
<feature type="binding site" evidence="13">
    <location>
        <position position="642"/>
    </location>
    <ligand>
        <name>substrate</name>
    </ligand>
</feature>
<feature type="binding site" evidence="13">
    <location>
        <position position="799"/>
    </location>
    <ligand>
        <name>substrate</name>
    </ligand>
</feature>
<dbReference type="GO" id="GO:0046872">
    <property type="term" value="F:metal ion binding"/>
    <property type="evidence" value="ECO:0007669"/>
    <property type="project" value="UniProtKB-UniRule"/>
</dbReference>
<sequence length="919" mass="101387">MTGTSTQAQEKTAVKLKKRVFLFEEGFEAMNGDRDLMKDMLGGKGAGLAEMTRSGVHVPPGLTILTTNCREYTALGGKMPEGLFDEVLKELAHVEAKLDRKLGDLKKPLLLSVRSGAKFSMPGMMDTILNLGLNDKTVDSLASLTGNERFAWDSYRRFIQMFSNVVLEVHKDKFEDILEDMKDELKVQNDSDLSVANLKELVEKYKKLVEKSTGKSFPQDTREQLSGAIEAVFRSWNNSRAVYYRNLNKIDHNLGTAVNVQSMVFGNFDNNSGTGVCFTRNPSTGEKVLYGEYLINAQGEDVVAGVRTPRKIAEMEGEMKSVFDELKTNIAMLEKHYRDMQDIEFTIEQGKLYLLQTRTGKRTAAAAVKVAVDMVNEGIISKEEALGRVEPTQLNQLLLPSFISEDKERARKAGLLMAQGLNASPGAAIGKIVFNPDESEKRSLTGEKIILVRIETCPDDIHGLVPAQGVVTSRGGMTSHAAVVARGMGKPCVAGCEALKIDLDKEEMVVGGKTYKKGDLISIDGSTGEIFAGEISTSDPMFSEEFNTLLDWADQVRKLRVRTNADTPADAKLARGFGAEGIGLCRTEHMFMSHDRLPVVQEMILAVNDAERQVALDKLLPMQREDFKGIFEAMNGLPVTIRLLDPPLHEFLPKEEHLIEEVAIMKTKGESGAALREKEGLLRKVRELKEANPMMGLRGCRLGLVFPQINKMQVQAIFEAAIAVKKAGVDVYPEIMIPLVGHENELSIAREVLEAVAREVMEREKTEVAYKFGTMIEIPRAALTADAIAKHAEFFSFGTNDLTQMTFGYSRDDAEGKFLQRYLDGVDCSGKKQKVLLNNPFEVLDFDGVGKLMKIAVELGLKTRPDLKLGICGEHGGEPASIGFAHEIGLSYVSCSPFRVPVARLAAAQANLKVTERDK</sequence>
<feature type="binding site" evidence="13">
    <location>
        <position position="798"/>
    </location>
    <ligand>
        <name>substrate</name>
    </ligand>
</feature>
<evidence type="ECO:0000256" key="4">
    <source>
        <dbReference type="ARBA" id="ARBA00020138"/>
    </source>
</evidence>
<feature type="binding site" evidence="13">
    <location>
        <position position="586"/>
    </location>
    <ligand>
        <name>substrate</name>
    </ligand>
</feature>
<evidence type="ECO:0000256" key="3">
    <source>
        <dbReference type="ARBA" id="ARBA00011994"/>
    </source>
</evidence>
<evidence type="ECO:0000256" key="8">
    <source>
        <dbReference type="ARBA" id="ARBA00022777"/>
    </source>
</evidence>
<evidence type="ECO:0000256" key="11">
    <source>
        <dbReference type="PIRNR" id="PIRNR000853"/>
    </source>
</evidence>
<dbReference type="PANTHER" id="PTHR22931">
    <property type="entry name" value="PHOSPHOENOLPYRUVATE DIKINASE-RELATED"/>
    <property type="match status" value="1"/>
</dbReference>
<feature type="coiled-coil region" evidence="15">
    <location>
        <begin position="171"/>
        <end position="215"/>
    </location>
</feature>
<dbReference type="InterPro" id="IPR010121">
    <property type="entry name" value="Pyruvate_phosphate_dikinase"/>
</dbReference>
<evidence type="ECO:0000313" key="20">
    <source>
        <dbReference type="Proteomes" id="UP000664277"/>
    </source>
</evidence>
<dbReference type="PIRSF" id="PIRSF000853">
    <property type="entry name" value="PPDK"/>
    <property type="match status" value="1"/>
</dbReference>
<feature type="binding site" evidence="13">
    <location>
        <position position="777"/>
    </location>
    <ligand>
        <name>substrate</name>
    </ligand>
</feature>
<feature type="active site" description="Proton donor" evidence="12">
    <location>
        <position position="872"/>
    </location>
</feature>
<evidence type="ECO:0000256" key="6">
    <source>
        <dbReference type="ARBA" id="ARBA00022723"/>
    </source>
</evidence>
<dbReference type="Pfam" id="PF00391">
    <property type="entry name" value="PEP-utilizers"/>
    <property type="match status" value="1"/>
</dbReference>
<evidence type="ECO:0000259" key="16">
    <source>
        <dbReference type="Pfam" id="PF00391"/>
    </source>
</evidence>
<feature type="domain" description="Pyruvate phosphate dikinase AMP/ATP-binding" evidence="17">
    <location>
        <begin position="85"/>
        <end position="312"/>
    </location>
</feature>
<keyword evidence="15" id="KW-0175">Coiled coil</keyword>
<dbReference type="InterPro" id="IPR015813">
    <property type="entry name" value="Pyrv/PenolPyrv_kinase-like_dom"/>
</dbReference>
<evidence type="ECO:0000256" key="1">
    <source>
        <dbReference type="ARBA" id="ARBA00001946"/>
    </source>
</evidence>
<dbReference type="NCBIfam" id="NF004531">
    <property type="entry name" value="PRK05878.1"/>
    <property type="match status" value="1"/>
</dbReference>
<dbReference type="InterPro" id="IPR023151">
    <property type="entry name" value="PEP_util_CS"/>
</dbReference>
<dbReference type="Gene3D" id="3.50.30.10">
    <property type="entry name" value="Phosphohistidine domain"/>
    <property type="match status" value="1"/>
</dbReference>
<comment type="caution">
    <text evidence="19">The sequence shown here is derived from an EMBL/GenBank/DDBJ whole genome shotgun (WGS) entry which is preliminary data.</text>
</comment>
<keyword evidence="9" id="KW-0067">ATP-binding</keyword>
<dbReference type="InterPro" id="IPR040442">
    <property type="entry name" value="Pyrv_kinase-like_dom_sf"/>
</dbReference>
<proteinExistence type="inferred from homology"/>
<dbReference type="SUPFAM" id="SSF56059">
    <property type="entry name" value="Glutathione synthetase ATP-binding domain-like"/>
    <property type="match status" value="1"/>
</dbReference>
<dbReference type="EMBL" id="JAFLCK010000027">
    <property type="protein sequence ID" value="MBN8661901.1"/>
    <property type="molecule type" value="Genomic_DNA"/>
</dbReference>
<dbReference type="PANTHER" id="PTHR22931:SF9">
    <property type="entry name" value="PYRUVATE, PHOSPHATE DIKINASE 1, CHLOROPLASTIC"/>
    <property type="match status" value="1"/>
</dbReference>
<dbReference type="InterPro" id="IPR036637">
    <property type="entry name" value="Phosphohistidine_dom_sf"/>
</dbReference>
<dbReference type="GO" id="GO:0016301">
    <property type="term" value="F:kinase activity"/>
    <property type="evidence" value="ECO:0007669"/>
    <property type="project" value="UniProtKB-UniRule"/>
</dbReference>
<evidence type="ECO:0000256" key="5">
    <source>
        <dbReference type="ARBA" id="ARBA00022679"/>
    </source>
</evidence>
<protein>
    <recommendedName>
        <fullName evidence="4 11">Pyruvate, phosphate dikinase</fullName>
        <ecNumber evidence="3 11">2.7.9.1</ecNumber>
    </recommendedName>
</protein>
<dbReference type="NCBIfam" id="TIGR01828">
    <property type="entry name" value="pyru_phos_dikin"/>
    <property type="match status" value="1"/>
</dbReference>
<dbReference type="Pfam" id="PF02896">
    <property type="entry name" value="PEP-utilizers_C"/>
    <property type="match status" value="1"/>
</dbReference>
<evidence type="ECO:0000256" key="10">
    <source>
        <dbReference type="ARBA" id="ARBA00022842"/>
    </source>
</evidence>
<evidence type="ECO:0000259" key="17">
    <source>
        <dbReference type="Pfam" id="PF01326"/>
    </source>
</evidence>
<evidence type="ECO:0000256" key="14">
    <source>
        <dbReference type="PIRSR" id="PIRSR000853-3"/>
    </source>
</evidence>
<gene>
    <name evidence="19" type="ORF">J0M35_16155</name>
</gene>
<dbReference type="Pfam" id="PF01326">
    <property type="entry name" value="PPDK_N"/>
    <property type="match status" value="2"/>
</dbReference>
<keyword evidence="10 14" id="KW-0460">Magnesium</keyword>
<evidence type="ECO:0000256" key="13">
    <source>
        <dbReference type="PIRSR" id="PIRSR000853-2"/>
    </source>
</evidence>
<comment type="catalytic activity">
    <reaction evidence="11">
        <text>pyruvate + phosphate + ATP = phosphoenolpyruvate + AMP + diphosphate + H(+)</text>
        <dbReference type="Rhea" id="RHEA:10756"/>
        <dbReference type="ChEBI" id="CHEBI:15361"/>
        <dbReference type="ChEBI" id="CHEBI:15378"/>
        <dbReference type="ChEBI" id="CHEBI:30616"/>
        <dbReference type="ChEBI" id="CHEBI:33019"/>
        <dbReference type="ChEBI" id="CHEBI:43474"/>
        <dbReference type="ChEBI" id="CHEBI:58702"/>
        <dbReference type="ChEBI" id="CHEBI:456215"/>
        <dbReference type="EC" id="2.7.9.1"/>
    </reaction>
</comment>
<keyword evidence="7" id="KW-0547">Nucleotide-binding</keyword>
<dbReference type="Gene3D" id="3.30.1490.20">
    <property type="entry name" value="ATP-grasp fold, A domain"/>
    <property type="match status" value="1"/>
</dbReference>
<keyword evidence="19" id="KW-0670">Pyruvate</keyword>
<feature type="binding site" evidence="14">
    <location>
        <position position="777"/>
    </location>
    <ligand>
        <name>Mg(2+)</name>
        <dbReference type="ChEBI" id="CHEBI:18420"/>
    </ligand>
</feature>
<feature type="active site" description="Tele-phosphohistidine intermediate" evidence="12">
    <location>
        <position position="480"/>
    </location>
</feature>
<evidence type="ECO:0000256" key="12">
    <source>
        <dbReference type="PIRSR" id="PIRSR000853-1"/>
    </source>
</evidence>
<name>A0A8J7PEH8_9BACT</name>
<feature type="domain" description="PEP-utilising enzyme C-terminal" evidence="18">
    <location>
        <begin position="544"/>
        <end position="911"/>
    </location>
</feature>
<comment type="cofactor">
    <cofactor evidence="1 11 14">
        <name>Mg(2+)</name>
        <dbReference type="ChEBI" id="CHEBI:18420"/>
    </cofactor>
</comment>
<evidence type="ECO:0000256" key="15">
    <source>
        <dbReference type="SAM" id="Coils"/>
    </source>
</evidence>
<dbReference type="SUPFAM" id="SSF52009">
    <property type="entry name" value="Phosphohistidine domain"/>
    <property type="match status" value="1"/>
</dbReference>
<dbReference type="AlphaFoldDB" id="A0A8J7PEH8"/>
<dbReference type="Gene3D" id="1.10.189.10">
    <property type="entry name" value="Pyruvate Phosphate Dikinase, domain 2"/>
    <property type="match status" value="1"/>
</dbReference>
<dbReference type="Gene3D" id="1.20.80.30">
    <property type="match status" value="1"/>
</dbReference>
<feature type="domain" description="PEP-utilising enzyme mobile" evidence="16">
    <location>
        <begin position="447"/>
        <end position="528"/>
    </location>
</feature>
<organism evidence="19 20">
    <name type="scientific">Candidatus Obscuribacter phosphatis</name>
    <dbReference type="NCBI Taxonomy" id="1906157"/>
    <lineage>
        <taxon>Bacteria</taxon>
        <taxon>Bacillati</taxon>
        <taxon>Candidatus Melainabacteria</taxon>
        <taxon>Candidatus Obscuribacterales</taxon>
        <taxon>Candidatus Obscuribacteraceae</taxon>
        <taxon>Candidatus Obscuribacter</taxon>
    </lineage>
</organism>
<keyword evidence="6 14" id="KW-0479">Metal-binding</keyword>
<comment type="similarity">
    <text evidence="2 11">Belongs to the PEP-utilizing enzyme family.</text>
</comment>
<dbReference type="InterPro" id="IPR002192">
    <property type="entry name" value="PPDK_AMP/ATP-bd"/>
</dbReference>
<evidence type="ECO:0000313" key="19">
    <source>
        <dbReference type="EMBL" id="MBN8661901.1"/>
    </source>
</evidence>
<dbReference type="InterPro" id="IPR008279">
    <property type="entry name" value="PEP-util_enz_mobile_dom"/>
</dbReference>
<feature type="binding site" evidence="13">
    <location>
        <position position="801"/>
    </location>
    <ligand>
        <name>substrate</name>
    </ligand>
</feature>
<evidence type="ECO:0000256" key="7">
    <source>
        <dbReference type="ARBA" id="ARBA00022741"/>
    </source>
</evidence>
<dbReference type="PROSITE" id="PS00742">
    <property type="entry name" value="PEP_ENZYMES_2"/>
    <property type="match status" value="1"/>
</dbReference>
<keyword evidence="5 19" id="KW-0808">Transferase</keyword>
<dbReference type="EC" id="2.7.9.1" evidence="3 11"/>
<feature type="binding site" evidence="13">
    <location>
        <position position="800"/>
    </location>
    <ligand>
        <name>substrate</name>
    </ligand>
</feature>
<dbReference type="Proteomes" id="UP000664277">
    <property type="component" value="Unassembled WGS sequence"/>
</dbReference>
<evidence type="ECO:0000256" key="2">
    <source>
        <dbReference type="ARBA" id="ARBA00007837"/>
    </source>
</evidence>
<dbReference type="InterPro" id="IPR013815">
    <property type="entry name" value="ATP_grasp_subdomain_1"/>
</dbReference>
<evidence type="ECO:0000256" key="9">
    <source>
        <dbReference type="ARBA" id="ARBA00022840"/>
    </source>
</evidence>
<feature type="binding site" evidence="14">
    <location>
        <position position="801"/>
    </location>
    <ligand>
        <name>Mg(2+)</name>
        <dbReference type="ChEBI" id="CHEBI:18420"/>
    </ligand>
</feature>
<evidence type="ECO:0000259" key="18">
    <source>
        <dbReference type="Pfam" id="PF02896"/>
    </source>
</evidence>
<dbReference type="Gene3D" id="3.30.470.20">
    <property type="entry name" value="ATP-grasp fold, B domain"/>
    <property type="match status" value="1"/>
</dbReference>